<feature type="compositionally biased region" description="Basic and acidic residues" evidence="1">
    <location>
        <begin position="1"/>
        <end position="17"/>
    </location>
</feature>
<evidence type="ECO:0000256" key="1">
    <source>
        <dbReference type="SAM" id="MobiDB-lite"/>
    </source>
</evidence>
<dbReference type="AlphaFoldDB" id="A0AAD4EPN8"/>
<proteinExistence type="predicted"/>
<dbReference type="EMBL" id="JAHCVI010000005">
    <property type="protein sequence ID" value="KAG7284979.1"/>
    <property type="molecule type" value="Genomic_DNA"/>
</dbReference>
<sequence>MSNKEQERELAPGLERKRQVRCPRPKQPASHSLYPNVKKFAVPGILESGRLYISSYPAYLRLCRYIGLSHAENNGDRDMAADGFVGQKGPEGTCAFETSPVALLGVLVKRVRRDCLEDEEEGSKDVDVDVGGAGEGE</sequence>
<organism evidence="2 3">
    <name type="scientific">Staphylotrichum longicolle</name>
    <dbReference type="NCBI Taxonomy" id="669026"/>
    <lineage>
        <taxon>Eukaryota</taxon>
        <taxon>Fungi</taxon>
        <taxon>Dikarya</taxon>
        <taxon>Ascomycota</taxon>
        <taxon>Pezizomycotina</taxon>
        <taxon>Sordariomycetes</taxon>
        <taxon>Sordariomycetidae</taxon>
        <taxon>Sordariales</taxon>
        <taxon>Chaetomiaceae</taxon>
        <taxon>Staphylotrichum</taxon>
    </lineage>
</organism>
<feature type="region of interest" description="Disordered" evidence="1">
    <location>
        <begin position="117"/>
        <end position="137"/>
    </location>
</feature>
<evidence type="ECO:0000313" key="2">
    <source>
        <dbReference type="EMBL" id="KAG7284979.1"/>
    </source>
</evidence>
<feature type="region of interest" description="Disordered" evidence="1">
    <location>
        <begin position="1"/>
        <end position="30"/>
    </location>
</feature>
<protein>
    <submittedName>
        <fullName evidence="2">Uncharacterized protein</fullName>
    </submittedName>
</protein>
<evidence type="ECO:0000313" key="3">
    <source>
        <dbReference type="Proteomes" id="UP001197093"/>
    </source>
</evidence>
<gene>
    <name evidence="2" type="ORF">NEMBOFW57_009597</name>
</gene>
<name>A0AAD4EPN8_9PEZI</name>
<dbReference type="Proteomes" id="UP001197093">
    <property type="component" value="Unassembled WGS sequence"/>
</dbReference>
<reference evidence="2" key="1">
    <citation type="submission" date="2023-02" db="EMBL/GenBank/DDBJ databases">
        <authorList>
            <person name="Palmer J.M."/>
        </authorList>
    </citation>
    <scope>NUCLEOTIDE SEQUENCE</scope>
    <source>
        <strain evidence="2">FW57</strain>
    </source>
</reference>
<comment type="caution">
    <text evidence="2">The sequence shown here is derived from an EMBL/GenBank/DDBJ whole genome shotgun (WGS) entry which is preliminary data.</text>
</comment>
<accession>A0AAD4EPN8</accession>
<keyword evidence="3" id="KW-1185">Reference proteome</keyword>